<reference evidence="4" key="1">
    <citation type="submission" date="2014-08" db="EMBL/GenBank/DDBJ databases">
        <authorList>
            <person name="Senf B."/>
            <person name="Petzold A."/>
            <person name="Downie B.R."/>
            <person name="Koch P."/>
            <person name="Platzer M."/>
        </authorList>
    </citation>
    <scope>NUCLEOTIDE SEQUENCE [LARGE SCALE GENOMIC DNA]</scope>
    <source>
        <strain evidence="4">GRZ</strain>
    </source>
</reference>
<reference evidence="4" key="3">
    <citation type="submission" date="2025-09" db="UniProtKB">
        <authorList>
            <consortium name="Ensembl"/>
        </authorList>
    </citation>
    <scope>IDENTIFICATION</scope>
</reference>
<dbReference type="Proteomes" id="UP000694548">
    <property type="component" value="Chromosome sgr16"/>
</dbReference>
<keyword evidence="2" id="KW-0391">Immunity</keyword>
<dbReference type="GO" id="GO:0002376">
    <property type="term" value="P:immune system process"/>
    <property type="evidence" value="ECO:0007669"/>
    <property type="project" value="UniProtKB-KW"/>
</dbReference>
<keyword evidence="1" id="KW-0732">Signal</keyword>
<protein>
    <recommendedName>
        <fullName evidence="3">Immunoglobulin V-set domain-containing protein</fullName>
    </recommendedName>
</protein>
<dbReference type="InterPro" id="IPR013783">
    <property type="entry name" value="Ig-like_fold"/>
</dbReference>
<organism evidence="4 5">
    <name type="scientific">Nothobranchius furzeri</name>
    <name type="common">Turquoise killifish</name>
    <dbReference type="NCBI Taxonomy" id="105023"/>
    <lineage>
        <taxon>Eukaryota</taxon>
        <taxon>Metazoa</taxon>
        <taxon>Chordata</taxon>
        <taxon>Craniata</taxon>
        <taxon>Vertebrata</taxon>
        <taxon>Euteleostomi</taxon>
        <taxon>Actinopterygii</taxon>
        <taxon>Neopterygii</taxon>
        <taxon>Teleostei</taxon>
        <taxon>Neoteleostei</taxon>
        <taxon>Acanthomorphata</taxon>
        <taxon>Ovalentaria</taxon>
        <taxon>Atherinomorphae</taxon>
        <taxon>Cyprinodontiformes</taxon>
        <taxon>Nothobranchiidae</taxon>
        <taxon>Nothobranchius</taxon>
    </lineage>
</organism>
<dbReference type="Ensembl" id="ENSNFUT00015011085.1">
    <property type="protein sequence ID" value="ENSNFUP00015010556.1"/>
    <property type="gene ID" value="ENSNFUG00015005214.1"/>
</dbReference>
<dbReference type="Gene3D" id="2.60.40.10">
    <property type="entry name" value="Immunoglobulins"/>
    <property type="match status" value="1"/>
</dbReference>
<evidence type="ECO:0000259" key="3">
    <source>
        <dbReference type="Pfam" id="PF07686"/>
    </source>
</evidence>
<dbReference type="GO" id="GO:0007166">
    <property type="term" value="P:cell surface receptor signaling pathway"/>
    <property type="evidence" value="ECO:0007669"/>
    <property type="project" value="TreeGrafter"/>
</dbReference>
<dbReference type="Pfam" id="PF07686">
    <property type="entry name" value="V-set"/>
    <property type="match status" value="1"/>
</dbReference>
<accession>A0A8C6KV10</accession>
<dbReference type="AlphaFoldDB" id="A0A8C6KV10"/>
<dbReference type="PANTHER" id="PTHR23268">
    <property type="entry name" value="T-CELL RECEPTOR BETA CHAIN"/>
    <property type="match status" value="1"/>
</dbReference>
<evidence type="ECO:0000313" key="4">
    <source>
        <dbReference type="Ensembl" id="ENSNFUP00015010556.1"/>
    </source>
</evidence>
<dbReference type="GeneTree" id="ENSGT01030000235054"/>
<dbReference type="InterPro" id="IPR013106">
    <property type="entry name" value="Ig_V-set"/>
</dbReference>
<dbReference type="InterPro" id="IPR050413">
    <property type="entry name" value="TCR_beta_variable"/>
</dbReference>
<keyword evidence="5" id="KW-1185">Reference proteome</keyword>
<evidence type="ECO:0000256" key="2">
    <source>
        <dbReference type="ARBA" id="ARBA00022859"/>
    </source>
</evidence>
<evidence type="ECO:0000313" key="5">
    <source>
        <dbReference type="Proteomes" id="UP000694548"/>
    </source>
</evidence>
<sequence>KVNVKLIFFMYSLIELYSHDLLYGSGVCGSILITQWPPCISSPSNSLAEIHCYQNHTSYQYLYWYRELGGGDIQLIVYLIAGNPNYEEGFKSGFETRVQDQQWTLMILSIQEKDEAVYLCAAMSIASSTTMHAGMLVDIFATLKKNLY</sequence>
<dbReference type="PANTHER" id="PTHR23268:SF117">
    <property type="entry name" value="T CELL RECEPTOR BETA VARIABLE 29-1"/>
    <property type="match status" value="1"/>
</dbReference>
<evidence type="ECO:0000256" key="1">
    <source>
        <dbReference type="ARBA" id="ARBA00022729"/>
    </source>
</evidence>
<dbReference type="SUPFAM" id="SSF48726">
    <property type="entry name" value="Immunoglobulin"/>
    <property type="match status" value="1"/>
</dbReference>
<dbReference type="GO" id="GO:0005886">
    <property type="term" value="C:plasma membrane"/>
    <property type="evidence" value="ECO:0007669"/>
    <property type="project" value="TreeGrafter"/>
</dbReference>
<proteinExistence type="predicted"/>
<name>A0A8C6KV10_NOTFU</name>
<feature type="domain" description="Immunoglobulin V-set" evidence="3">
    <location>
        <begin position="39"/>
        <end position="125"/>
    </location>
</feature>
<reference evidence="4" key="2">
    <citation type="submission" date="2025-08" db="UniProtKB">
        <authorList>
            <consortium name="Ensembl"/>
        </authorList>
    </citation>
    <scope>IDENTIFICATION</scope>
</reference>
<dbReference type="InterPro" id="IPR036179">
    <property type="entry name" value="Ig-like_dom_sf"/>
</dbReference>